<organism evidence="1 2">
    <name type="scientific">Eleutherodactylus coqui</name>
    <name type="common">Puerto Rican coqui</name>
    <dbReference type="NCBI Taxonomy" id="57060"/>
    <lineage>
        <taxon>Eukaryota</taxon>
        <taxon>Metazoa</taxon>
        <taxon>Chordata</taxon>
        <taxon>Craniata</taxon>
        <taxon>Vertebrata</taxon>
        <taxon>Euteleostomi</taxon>
        <taxon>Amphibia</taxon>
        <taxon>Batrachia</taxon>
        <taxon>Anura</taxon>
        <taxon>Neobatrachia</taxon>
        <taxon>Hyloidea</taxon>
        <taxon>Eleutherodactylidae</taxon>
        <taxon>Eleutherodactylinae</taxon>
        <taxon>Eleutherodactylus</taxon>
        <taxon>Eleutherodactylus</taxon>
    </lineage>
</organism>
<evidence type="ECO:0000313" key="2">
    <source>
        <dbReference type="Proteomes" id="UP000770717"/>
    </source>
</evidence>
<accession>A0A8J6JZU0</accession>
<proteinExistence type="predicted"/>
<comment type="caution">
    <text evidence="1">The sequence shown here is derived from an EMBL/GenBank/DDBJ whole genome shotgun (WGS) entry which is preliminary data.</text>
</comment>
<dbReference type="Proteomes" id="UP000770717">
    <property type="component" value="Unassembled WGS sequence"/>
</dbReference>
<evidence type="ECO:0000313" key="1">
    <source>
        <dbReference type="EMBL" id="KAG9470044.1"/>
    </source>
</evidence>
<gene>
    <name evidence="1" type="ORF">GDO78_019030</name>
</gene>
<reference evidence="1" key="1">
    <citation type="thesis" date="2020" institute="ProQuest LLC" country="789 East Eisenhower Parkway, Ann Arbor, MI, USA">
        <title>Comparative Genomics and Chromosome Evolution.</title>
        <authorList>
            <person name="Mudd A.B."/>
        </authorList>
    </citation>
    <scope>NUCLEOTIDE SEQUENCE</scope>
    <source>
        <strain evidence="1">HN-11 Male</strain>
        <tissue evidence="1">Kidney and liver</tissue>
    </source>
</reference>
<protein>
    <submittedName>
        <fullName evidence="1">Uncharacterized protein</fullName>
    </submittedName>
</protein>
<dbReference type="AlphaFoldDB" id="A0A8J6JZU0"/>
<dbReference type="EMBL" id="WNTK01000370">
    <property type="protein sequence ID" value="KAG9470044.1"/>
    <property type="molecule type" value="Genomic_DNA"/>
</dbReference>
<sequence>MLRSAPPSKIYISEKTQLKSGRSLQLGKRPMQHPGGRTLHLWQMTQECQHVIKPRYGLFAMSTSKADINIEVRRPSIPSSNI</sequence>
<keyword evidence="2" id="KW-1185">Reference proteome</keyword>
<name>A0A8J6JZU0_ELECQ</name>